<gene>
    <name evidence="2" type="primary">LOC109704938</name>
</gene>
<dbReference type="RefSeq" id="XP_020081291.1">
    <property type="nucleotide sequence ID" value="XM_020225702.1"/>
</dbReference>
<evidence type="ECO:0000313" key="2">
    <source>
        <dbReference type="RefSeq" id="XP_020081291.1"/>
    </source>
</evidence>
<sequence>MSEETQFYANIASATWAMIRWQYLLTHYIAEGLLPDPSKIEAIRGADTADLLRASWVLGSHSWEDIKPGFHRSLAKSQGRDTIMVVLIDHKIRTLHILEASPLFRFRCGESFMNTDQGAPSRIPRKNNSDRDKIFVSQFWRAFSGNGTKLHMRFRYIQKPAAKPRR</sequence>
<accession>A0A6P5ED54</accession>
<proteinExistence type="predicted"/>
<reference evidence="2" key="2">
    <citation type="submission" date="2025-08" db="UniProtKB">
        <authorList>
            <consortium name="RefSeq"/>
        </authorList>
    </citation>
    <scope>IDENTIFICATION</scope>
    <source>
        <tissue evidence="2">Leaf</tissue>
    </source>
</reference>
<reference evidence="1" key="1">
    <citation type="journal article" date="2015" name="Nat. Genet.">
        <title>The pineapple genome and the evolution of CAM photosynthesis.</title>
        <authorList>
            <person name="Ming R."/>
            <person name="VanBuren R."/>
            <person name="Wai C.M."/>
            <person name="Tang H."/>
            <person name="Schatz M.C."/>
            <person name="Bowers J.E."/>
            <person name="Lyons E."/>
            <person name="Wang M.L."/>
            <person name="Chen J."/>
            <person name="Biggers E."/>
            <person name="Zhang J."/>
            <person name="Huang L."/>
            <person name="Zhang L."/>
            <person name="Miao W."/>
            <person name="Zhang J."/>
            <person name="Ye Z."/>
            <person name="Miao C."/>
            <person name="Lin Z."/>
            <person name="Wang H."/>
            <person name="Zhou H."/>
            <person name="Yim W.C."/>
            <person name="Priest H.D."/>
            <person name="Zheng C."/>
            <person name="Woodhouse M."/>
            <person name="Edger P.P."/>
            <person name="Guyot R."/>
            <person name="Guo H.B."/>
            <person name="Guo H."/>
            <person name="Zheng G."/>
            <person name="Singh R."/>
            <person name="Sharma A."/>
            <person name="Min X."/>
            <person name="Zheng Y."/>
            <person name="Lee H."/>
            <person name="Gurtowski J."/>
            <person name="Sedlazeck F.J."/>
            <person name="Harkess A."/>
            <person name="McKain M.R."/>
            <person name="Liao Z."/>
            <person name="Fang J."/>
            <person name="Liu J."/>
            <person name="Zhang X."/>
            <person name="Zhang Q."/>
            <person name="Hu W."/>
            <person name="Qin Y."/>
            <person name="Wang K."/>
            <person name="Chen L.Y."/>
            <person name="Shirley N."/>
            <person name="Lin Y.R."/>
            <person name="Liu L.Y."/>
            <person name="Hernandez A.G."/>
            <person name="Wright C.L."/>
            <person name="Bulone V."/>
            <person name="Tuskan G.A."/>
            <person name="Heath K."/>
            <person name="Zee F."/>
            <person name="Moore P.H."/>
            <person name="Sunkar R."/>
            <person name="Leebens-Mack J.H."/>
            <person name="Mockler T."/>
            <person name="Bennetzen J.L."/>
            <person name="Freeling M."/>
            <person name="Sankoff D."/>
            <person name="Paterson A.H."/>
            <person name="Zhu X."/>
            <person name="Yang X."/>
            <person name="Smith J.A."/>
            <person name="Cushman J.C."/>
            <person name="Paull R.E."/>
            <person name="Yu Q."/>
        </authorList>
    </citation>
    <scope>NUCLEOTIDE SEQUENCE [LARGE SCALE GENOMIC DNA]</scope>
    <source>
        <strain evidence="1">cv. F153</strain>
    </source>
</reference>
<dbReference type="OrthoDB" id="5554229at2759"/>
<protein>
    <submittedName>
        <fullName evidence="2">Uncharacterized protein LOC109704938</fullName>
    </submittedName>
</protein>
<name>A0A6P5ED54_ANACO</name>
<dbReference type="AlphaFoldDB" id="A0A6P5ED54"/>
<organism evidence="1 2">
    <name type="scientific">Ananas comosus</name>
    <name type="common">Pineapple</name>
    <name type="synonym">Ananas ananas</name>
    <dbReference type="NCBI Taxonomy" id="4615"/>
    <lineage>
        <taxon>Eukaryota</taxon>
        <taxon>Viridiplantae</taxon>
        <taxon>Streptophyta</taxon>
        <taxon>Embryophyta</taxon>
        <taxon>Tracheophyta</taxon>
        <taxon>Spermatophyta</taxon>
        <taxon>Magnoliopsida</taxon>
        <taxon>Liliopsida</taxon>
        <taxon>Poales</taxon>
        <taxon>Bromeliaceae</taxon>
        <taxon>Bromelioideae</taxon>
        <taxon>Ananas</taxon>
    </lineage>
</organism>
<dbReference type="Proteomes" id="UP000515123">
    <property type="component" value="Unplaced"/>
</dbReference>
<dbReference type="GeneID" id="109704938"/>
<keyword evidence="1" id="KW-1185">Reference proteome</keyword>
<evidence type="ECO:0000313" key="1">
    <source>
        <dbReference type="Proteomes" id="UP000515123"/>
    </source>
</evidence>